<evidence type="ECO:0000256" key="2">
    <source>
        <dbReference type="ARBA" id="ARBA00007992"/>
    </source>
</evidence>
<dbReference type="VEuPathDB" id="FungiDB:Z519_04046"/>
<dbReference type="AlphaFoldDB" id="A0A0D2EZW2"/>
<dbReference type="OrthoDB" id="16820at2759"/>
<dbReference type="RefSeq" id="XP_016622130.1">
    <property type="nucleotide sequence ID" value="XM_016761792.1"/>
</dbReference>
<sequence length="486" mass="53223">MISGETTTGTVVDGVHRLPSNGIKIIVIGAGVGGLGAALECWRKGCEVVVLERAEKLSPLGDYFTITPSALTTLKDYPSMHVDYHKCIYDCSVHVYTPSGVPIYSTYPEWRRAGAHAASDVTVSFLKRRPVYAQMQLDQLERLGVSVQFGRKVVSVNERGDQVIVTTASGETFTGDLCIGAYGIGSSIEGFNTGPDVAVQDSGYAVARVAFPASTLKPNSPAATLMKNIDLQPEFRTYVADDVHLILFLTRDWVAWCFTHADDGETAESWGNLKDSDAIIPLIERSSDNWDPAVLDFVRQTPNQVVDWKLRWRDGTEQWTSESGRLLRLGDAAHAFFPTAGNGAVQALEDGVSLAECLRIGGKQNAGWATKVHNKLRFQRVSVLQQTGFLNREELHHVDVAAIGENAKEVTVGFFKIGRWVWNHDPEAYARDNYAACLAHLQEGKPFGNTNLPPGHVYVPWSLASETARMKAGVKSSLKQNGDWSA</sequence>
<gene>
    <name evidence="8" type="ORF">Z519_04046</name>
</gene>
<accession>A0A0D2EZW2</accession>
<dbReference type="PRINTS" id="PR00420">
    <property type="entry name" value="RNGMNOXGNASE"/>
</dbReference>
<dbReference type="HOGENOM" id="CLU_009665_19_1_1"/>
<evidence type="ECO:0000259" key="7">
    <source>
        <dbReference type="Pfam" id="PF01494"/>
    </source>
</evidence>
<evidence type="ECO:0000256" key="6">
    <source>
        <dbReference type="ARBA" id="ARBA00023033"/>
    </source>
</evidence>
<evidence type="ECO:0000256" key="1">
    <source>
        <dbReference type="ARBA" id="ARBA00001974"/>
    </source>
</evidence>
<dbReference type="InterPro" id="IPR036188">
    <property type="entry name" value="FAD/NAD-bd_sf"/>
</dbReference>
<dbReference type="SUPFAM" id="SSF51905">
    <property type="entry name" value="FAD/NAD(P)-binding domain"/>
    <property type="match status" value="1"/>
</dbReference>
<reference evidence="8" key="1">
    <citation type="submission" date="2015-01" db="EMBL/GenBank/DDBJ databases">
        <title>The Genome Sequence of Cladophialophora bantiana CBS 173.52.</title>
        <authorList>
            <consortium name="The Broad Institute Genomics Platform"/>
            <person name="Cuomo C."/>
            <person name="de Hoog S."/>
            <person name="Gorbushina A."/>
            <person name="Stielow B."/>
            <person name="Teixiera M."/>
            <person name="Abouelleil A."/>
            <person name="Chapman S.B."/>
            <person name="Priest M."/>
            <person name="Young S.K."/>
            <person name="Wortman J."/>
            <person name="Nusbaum C."/>
            <person name="Birren B."/>
        </authorList>
    </citation>
    <scope>NUCLEOTIDE SEQUENCE [LARGE SCALE GENOMIC DNA]</scope>
    <source>
        <strain evidence="8">CBS 173.52</strain>
    </source>
</reference>
<evidence type="ECO:0000256" key="5">
    <source>
        <dbReference type="ARBA" id="ARBA00023002"/>
    </source>
</evidence>
<dbReference type="Proteomes" id="UP000053789">
    <property type="component" value="Unassembled WGS sequence"/>
</dbReference>
<organism evidence="8 9">
    <name type="scientific">Cladophialophora bantiana (strain ATCC 10958 / CBS 173.52 / CDC B-1940 / NIH 8579)</name>
    <name type="common">Xylohypha bantiana</name>
    <dbReference type="NCBI Taxonomy" id="1442370"/>
    <lineage>
        <taxon>Eukaryota</taxon>
        <taxon>Fungi</taxon>
        <taxon>Dikarya</taxon>
        <taxon>Ascomycota</taxon>
        <taxon>Pezizomycotina</taxon>
        <taxon>Eurotiomycetes</taxon>
        <taxon>Chaetothyriomycetidae</taxon>
        <taxon>Chaetothyriales</taxon>
        <taxon>Herpotrichiellaceae</taxon>
        <taxon>Cladophialophora</taxon>
    </lineage>
</organism>
<keyword evidence="9" id="KW-1185">Reference proteome</keyword>
<dbReference type="Pfam" id="PF13450">
    <property type="entry name" value="NAD_binding_8"/>
    <property type="match status" value="1"/>
</dbReference>
<proteinExistence type="inferred from homology"/>
<keyword evidence="4" id="KW-0274">FAD</keyword>
<dbReference type="InterPro" id="IPR002938">
    <property type="entry name" value="FAD-bd"/>
</dbReference>
<dbReference type="PANTHER" id="PTHR13789:SF315">
    <property type="entry name" value="FAD-DEPENDENT MONOOXYGENASE MDPD"/>
    <property type="match status" value="1"/>
</dbReference>
<comment type="similarity">
    <text evidence="2">Belongs to the paxM FAD-dependent monooxygenase family.</text>
</comment>
<feature type="domain" description="FAD-binding" evidence="7">
    <location>
        <begin position="137"/>
        <end position="358"/>
    </location>
</feature>
<evidence type="ECO:0000256" key="3">
    <source>
        <dbReference type="ARBA" id="ARBA00022630"/>
    </source>
</evidence>
<evidence type="ECO:0000313" key="9">
    <source>
        <dbReference type="Proteomes" id="UP000053789"/>
    </source>
</evidence>
<keyword evidence="6" id="KW-0503">Monooxygenase</keyword>
<dbReference type="GO" id="GO:0071949">
    <property type="term" value="F:FAD binding"/>
    <property type="evidence" value="ECO:0007669"/>
    <property type="project" value="InterPro"/>
</dbReference>
<evidence type="ECO:0000256" key="4">
    <source>
        <dbReference type="ARBA" id="ARBA00022827"/>
    </source>
</evidence>
<dbReference type="GO" id="GO:0004497">
    <property type="term" value="F:monooxygenase activity"/>
    <property type="evidence" value="ECO:0007669"/>
    <property type="project" value="UniProtKB-KW"/>
</dbReference>
<keyword evidence="5" id="KW-0560">Oxidoreductase</keyword>
<keyword evidence="3" id="KW-0285">Flavoprotein</keyword>
<comment type="cofactor">
    <cofactor evidence="1">
        <name>FAD</name>
        <dbReference type="ChEBI" id="CHEBI:57692"/>
    </cofactor>
</comment>
<dbReference type="InterPro" id="IPR050493">
    <property type="entry name" value="FAD-dep_Monooxygenase_BioMet"/>
</dbReference>
<protein>
    <recommendedName>
        <fullName evidence="7">FAD-binding domain-containing protein</fullName>
    </recommendedName>
</protein>
<evidence type="ECO:0000313" key="8">
    <source>
        <dbReference type="EMBL" id="KIW95461.1"/>
    </source>
</evidence>
<name>A0A0D2EZW2_CLAB1</name>
<dbReference type="EMBL" id="KN846984">
    <property type="protein sequence ID" value="KIW95461.1"/>
    <property type="molecule type" value="Genomic_DNA"/>
</dbReference>
<dbReference type="Pfam" id="PF01494">
    <property type="entry name" value="FAD_binding_3"/>
    <property type="match status" value="1"/>
</dbReference>
<dbReference type="Gene3D" id="3.50.50.60">
    <property type="entry name" value="FAD/NAD(P)-binding domain"/>
    <property type="match status" value="1"/>
</dbReference>
<dbReference type="PANTHER" id="PTHR13789">
    <property type="entry name" value="MONOOXYGENASE"/>
    <property type="match status" value="1"/>
</dbReference>
<dbReference type="GeneID" id="27696974"/>